<dbReference type="InterPro" id="IPR051011">
    <property type="entry name" value="Metal_resp_trans_reg"/>
</dbReference>
<dbReference type="InterPro" id="IPR011991">
    <property type="entry name" value="ArsR-like_HTH"/>
</dbReference>
<dbReference type="PROSITE" id="PS50987">
    <property type="entry name" value="HTH_ARSR_2"/>
    <property type="match status" value="1"/>
</dbReference>
<evidence type="ECO:0000256" key="1">
    <source>
        <dbReference type="ARBA" id="ARBA00023015"/>
    </source>
</evidence>
<dbReference type="GO" id="GO:0003677">
    <property type="term" value="F:DNA binding"/>
    <property type="evidence" value="ECO:0007669"/>
    <property type="project" value="UniProtKB-KW"/>
</dbReference>
<accession>A0A2A9F0D4</accession>
<keyword evidence="3" id="KW-0804">Transcription</keyword>
<sequence>MEGNLTNWSPMRERGAGPALLYYFGVTRNNEEAASGLFAALAHSGRREILRYLRDRDFVRAGDIGAALAIGPSTLSGHLKVLRQAGLVESRRRGTEIQYRLRMSLVDEAILALMALRREQEATGPDDPEDASSATDEREEPIR</sequence>
<comment type="caution">
    <text evidence="6">The sequence shown here is derived from an EMBL/GenBank/DDBJ whole genome shotgun (WGS) entry which is preliminary data.</text>
</comment>
<dbReference type="InterPro" id="IPR001845">
    <property type="entry name" value="HTH_ArsR_DNA-bd_dom"/>
</dbReference>
<dbReference type="Pfam" id="PF01022">
    <property type="entry name" value="HTH_5"/>
    <property type="match status" value="1"/>
</dbReference>
<dbReference type="InterPro" id="IPR036390">
    <property type="entry name" value="WH_DNA-bd_sf"/>
</dbReference>
<evidence type="ECO:0000313" key="6">
    <source>
        <dbReference type="EMBL" id="PFG44857.1"/>
    </source>
</evidence>
<evidence type="ECO:0000259" key="5">
    <source>
        <dbReference type="PROSITE" id="PS50987"/>
    </source>
</evidence>
<dbReference type="NCBIfam" id="NF033788">
    <property type="entry name" value="HTH_metalloreg"/>
    <property type="match status" value="1"/>
</dbReference>
<dbReference type="InterPro" id="IPR036388">
    <property type="entry name" value="WH-like_DNA-bd_sf"/>
</dbReference>
<feature type="domain" description="HTH arsR-type" evidence="5">
    <location>
        <begin position="26"/>
        <end position="121"/>
    </location>
</feature>
<dbReference type="PRINTS" id="PR00778">
    <property type="entry name" value="HTHARSR"/>
</dbReference>
<evidence type="ECO:0000256" key="2">
    <source>
        <dbReference type="ARBA" id="ARBA00023125"/>
    </source>
</evidence>
<evidence type="ECO:0000256" key="3">
    <source>
        <dbReference type="ARBA" id="ARBA00023163"/>
    </source>
</evidence>
<dbReference type="SMART" id="SM00418">
    <property type="entry name" value="HTH_ARSR"/>
    <property type="match status" value="1"/>
</dbReference>
<dbReference type="Proteomes" id="UP000224130">
    <property type="component" value="Unassembled WGS sequence"/>
</dbReference>
<name>A0A2A9F0D4_9MICO</name>
<keyword evidence="7" id="KW-1185">Reference proteome</keyword>
<keyword evidence="1" id="KW-0805">Transcription regulation</keyword>
<dbReference type="SUPFAM" id="SSF46785">
    <property type="entry name" value="Winged helix' DNA-binding domain"/>
    <property type="match status" value="1"/>
</dbReference>
<dbReference type="Gene3D" id="1.10.10.10">
    <property type="entry name" value="Winged helix-like DNA-binding domain superfamily/Winged helix DNA-binding domain"/>
    <property type="match status" value="1"/>
</dbReference>
<proteinExistence type="predicted"/>
<evidence type="ECO:0000313" key="7">
    <source>
        <dbReference type="Proteomes" id="UP000224130"/>
    </source>
</evidence>
<dbReference type="GO" id="GO:0003700">
    <property type="term" value="F:DNA-binding transcription factor activity"/>
    <property type="evidence" value="ECO:0007669"/>
    <property type="project" value="InterPro"/>
</dbReference>
<keyword evidence="2 6" id="KW-0238">DNA-binding</keyword>
<evidence type="ECO:0000256" key="4">
    <source>
        <dbReference type="SAM" id="MobiDB-lite"/>
    </source>
</evidence>
<gene>
    <name evidence="6" type="ORF">ATJ88_3594</name>
</gene>
<reference evidence="6 7" key="1">
    <citation type="submission" date="2017-10" db="EMBL/GenBank/DDBJ databases">
        <title>Sequencing the genomes of 1000 actinobacteria strains.</title>
        <authorList>
            <person name="Klenk H.-P."/>
        </authorList>
    </citation>
    <scope>NUCLEOTIDE SEQUENCE [LARGE SCALE GENOMIC DNA]</scope>
    <source>
        <strain evidence="6 7">DSM 21863</strain>
    </source>
</reference>
<dbReference type="PANTHER" id="PTHR43132:SF2">
    <property type="entry name" value="ARSENICAL RESISTANCE OPERON REPRESSOR ARSR-RELATED"/>
    <property type="match status" value="1"/>
</dbReference>
<dbReference type="CDD" id="cd00090">
    <property type="entry name" value="HTH_ARSR"/>
    <property type="match status" value="1"/>
</dbReference>
<feature type="region of interest" description="Disordered" evidence="4">
    <location>
        <begin position="118"/>
        <end position="143"/>
    </location>
</feature>
<dbReference type="AlphaFoldDB" id="A0A2A9F0D4"/>
<dbReference type="PANTHER" id="PTHR43132">
    <property type="entry name" value="ARSENICAL RESISTANCE OPERON REPRESSOR ARSR-RELATED"/>
    <property type="match status" value="1"/>
</dbReference>
<organism evidence="6 7">
    <name type="scientific">Isoptericola jiangsuensis</name>
    <dbReference type="NCBI Taxonomy" id="548579"/>
    <lineage>
        <taxon>Bacteria</taxon>
        <taxon>Bacillati</taxon>
        <taxon>Actinomycetota</taxon>
        <taxon>Actinomycetes</taxon>
        <taxon>Micrococcales</taxon>
        <taxon>Promicromonosporaceae</taxon>
        <taxon>Isoptericola</taxon>
    </lineage>
</organism>
<dbReference type="EMBL" id="PDJJ01000001">
    <property type="protein sequence ID" value="PFG44857.1"/>
    <property type="molecule type" value="Genomic_DNA"/>
</dbReference>
<protein>
    <submittedName>
        <fullName evidence="6">DNA-binding transcriptional ArsR family regulator</fullName>
    </submittedName>
</protein>